<dbReference type="RefSeq" id="WP_011369150.1">
    <property type="nucleotide sequence ID" value="NC_007519.1"/>
</dbReference>
<dbReference type="EMBL" id="CP000112">
    <property type="protein sequence ID" value="ABB40242.1"/>
    <property type="molecule type" value="Genomic_DNA"/>
</dbReference>
<reference evidence="2 3" key="1">
    <citation type="journal article" date="2011" name="J. Bacteriol.">
        <title>Complete genome sequence and updated annotation of Desulfovibrio alaskensis G20.</title>
        <authorList>
            <person name="Hauser L.J."/>
            <person name="Land M.L."/>
            <person name="Brown S.D."/>
            <person name="Larimer F."/>
            <person name="Keller K.L."/>
            <person name="Rapp-Giles B.J."/>
            <person name="Price M.N."/>
            <person name="Lin M."/>
            <person name="Bruce D.C."/>
            <person name="Detter J.C."/>
            <person name="Tapia R."/>
            <person name="Han C.S."/>
            <person name="Goodwin L.A."/>
            <person name="Cheng J.F."/>
            <person name="Pitluck S."/>
            <person name="Copeland A."/>
            <person name="Lucas S."/>
            <person name="Nolan M."/>
            <person name="Lapidus A.L."/>
            <person name="Palumbo A.V."/>
            <person name="Wall J.D."/>
        </authorList>
    </citation>
    <scope>NUCLEOTIDE SEQUENCE [LARGE SCALE GENOMIC DNA]</scope>
    <source>
        <strain evidence="3">ATCC BAA 1058 / DSM 17464 / G20</strain>
    </source>
</reference>
<evidence type="ECO:0000313" key="3">
    <source>
        <dbReference type="Proteomes" id="UP000002710"/>
    </source>
</evidence>
<accession>Q30VQ4</accession>
<organism evidence="2 3">
    <name type="scientific">Oleidesulfovibrio alaskensis (strain ATCC BAA-1058 / DSM 17464 / G20)</name>
    <name type="common">Desulfovibrio alaskensis</name>
    <dbReference type="NCBI Taxonomy" id="207559"/>
    <lineage>
        <taxon>Bacteria</taxon>
        <taxon>Pseudomonadati</taxon>
        <taxon>Thermodesulfobacteriota</taxon>
        <taxon>Desulfovibrionia</taxon>
        <taxon>Desulfovibrionales</taxon>
        <taxon>Desulfovibrionaceae</taxon>
        <taxon>Oleidesulfovibrio</taxon>
    </lineage>
</organism>
<name>Q30VQ4_OLEA2</name>
<keyword evidence="3" id="KW-1185">Reference proteome</keyword>
<protein>
    <recommendedName>
        <fullName evidence="1">4Fe-4S ferredoxin-type domain-containing protein</fullName>
    </recommendedName>
</protein>
<gene>
    <name evidence="2" type="ordered locus">Dde_3449</name>
</gene>
<dbReference type="PROSITE" id="PS51379">
    <property type="entry name" value="4FE4S_FER_2"/>
    <property type="match status" value="1"/>
</dbReference>
<evidence type="ECO:0000259" key="1">
    <source>
        <dbReference type="PROSITE" id="PS51379"/>
    </source>
</evidence>
<dbReference type="KEGG" id="dde:Dde_3449"/>
<dbReference type="InterPro" id="IPR017896">
    <property type="entry name" value="4Fe4S_Fe-S-bd"/>
</dbReference>
<dbReference type="Proteomes" id="UP000002710">
    <property type="component" value="Chromosome"/>
</dbReference>
<dbReference type="AlphaFoldDB" id="Q30VQ4"/>
<dbReference type="HOGENOM" id="CLU_179152_0_0_7"/>
<evidence type="ECO:0000313" key="2">
    <source>
        <dbReference type="EMBL" id="ABB40242.1"/>
    </source>
</evidence>
<feature type="domain" description="4Fe-4S ferredoxin-type" evidence="1">
    <location>
        <begin position="1"/>
        <end position="29"/>
    </location>
</feature>
<sequence length="102" mass="11363">MSAHACVGCGYCCVKSQCPPSNALFGPRRICPALYWNGECYRCALAEQSGAVGRLVHVGSGCCSPLNRWRLDVRPRIRTDTWKHEGMLDKNDHLCQRQLSVP</sequence>
<proteinExistence type="predicted"/>